<reference evidence="11 12" key="1">
    <citation type="journal article" date="2015" name="Genome Announc.">
        <title>Expanding the biotechnology potential of lactobacilli through comparative genomics of 213 strains and associated genera.</title>
        <authorList>
            <person name="Sun Z."/>
            <person name="Harris H.M."/>
            <person name="McCann A."/>
            <person name="Guo C."/>
            <person name="Argimon S."/>
            <person name="Zhang W."/>
            <person name="Yang X."/>
            <person name="Jeffery I.B."/>
            <person name="Cooney J.C."/>
            <person name="Kagawa T.F."/>
            <person name="Liu W."/>
            <person name="Song Y."/>
            <person name="Salvetti E."/>
            <person name="Wrobel A."/>
            <person name="Rasinkangas P."/>
            <person name="Parkhill J."/>
            <person name="Rea M.C."/>
            <person name="O'Sullivan O."/>
            <person name="Ritari J."/>
            <person name="Douillard F.P."/>
            <person name="Paul Ross R."/>
            <person name="Yang R."/>
            <person name="Briner A.E."/>
            <person name="Felis G.E."/>
            <person name="de Vos W.M."/>
            <person name="Barrangou R."/>
            <person name="Klaenhammer T.R."/>
            <person name="Caufield P.W."/>
            <person name="Cui Y."/>
            <person name="Zhang H."/>
            <person name="O'Toole P.W."/>
        </authorList>
    </citation>
    <scope>NUCLEOTIDE SEQUENCE [LARGE SCALE GENOMIC DNA]</scope>
    <source>
        <strain evidence="11 12">DSM 12361</strain>
    </source>
</reference>
<dbReference type="Pfam" id="PF00696">
    <property type="entry name" value="AA_kinase"/>
    <property type="match status" value="1"/>
</dbReference>
<evidence type="ECO:0000256" key="5">
    <source>
        <dbReference type="ARBA" id="ARBA00022679"/>
    </source>
</evidence>
<comment type="caution">
    <text evidence="11">The sequence shown here is derived from an EMBL/GenBank/DDBJ whole genome shotgun (WGS) entry which is preliminary data.</text>
</comment>
<dbReference type="GO" id="GO:0005737">
    <property type="term" value="C:cytoplasm"/>
    <property type="evidence" value="ECO:0007669"/>
    <property type="project" value="InterPro"/>
</dbReference>
<keyword evidence="4" id="KW-0028">Amino-acid biosynthesis</keyword>
<dbReference type="NCBIfam" id="TIGR00761">
    <property type="entry name" value="argB"/>
    <property type="match status" value="1"/>
</dbReference>
<evidence type="ECO:0000256" key="3">
    <source>
        <dbReference type="ARBA" id="ARBA00022571"/>
    </source>
</evidence>
<dbReference type="AlphaFoldDB" id="A0A0R1FZ80"/>
<sequence>MIILKIGGNMINHLPDGFFEYVAEKQGAGEHIIIVHGGGNIISKCGEFVGEPVKKIDGIRVTNSTMMKISDLLLNNVIQEQLSKKLMNHGIATHNLNSYDYSFVKGNYLDHDKYGEVGTISHIDTDWINKMTDNYVGLMSSIVYKNDTEKLNVNADIAASEMASLLRADELILLTDVCGVKVEDRILEQLNHKQALKLIDEQYIVSGMIPKVKAALDAIDHGVDNVTITNNLDEHGTVIIN</sequence>
<dbReference type="InterPro" id="IPR004662">
    <property type="entry name" value="AcgluKinase_fam"/>
</dbReference>
<proteinExistence type="predicted"/>
<dbReference type="CDD" id="cd04238">
    <property type="entry name" value="AAK_NAGK-like"/>
    <property type="match status" value="1"/>
</dbReference>
<evidence type="ECO:0000256" key="6">
    <source>
        <dbReference type="ARBA" id="ARBA00022741"/>
    </source>
</evidence>
<dbReference type="InterPro" id="IPR001048">
    <property type="entry name" value="Asp/Glu/Uridylate_kinase"/>
</dbReference>
<evidence type="ECO:0000259" key="10">
    <source>
        <dbReference type="Pfam" id="PF00696"/>
    </source>
</evidence>
<dbReference type="PATRIC" id="fig|1423768.3.peg.87"/>
<dbReference type="GO" id="GO:0005524">
    <property type="term" value="F:ATP binding"/>
    <property type="evidence" value="ECO:0007669"/>
    <property type="project" value="UniProtKB-KW"/>
</dbReference>
<dbReference type="PIRSF" id="PIRSF000728">
    <property type="entry name" value="NAGK"/>
    <property type="match status" value="1"/>
</dbReference>
<feature type="domain" description="Aspartate/glutamate/uridylate kinase" evidence="10">
    <location>
        <begin position="1"/>
        <end position="230"/>
    </location>
</feature>
<evidence type="ECO:0000256" key="8">
    <source>
        <dbReference type="ARBA" id="ARBA00022840"/>
    </source>
</evidence>
<keyword evidence="8" id="KW-0067">ATP-binding</keyword>
<comment type="pathway">
    <text evidence="1">Amino-acid biosynthesis; L-arginine biosynthesis; N(2)-acetyl-L-ornithine from L-glutamate: step 2/4.</text>
</comment>
<dbReference type="Proteomes" id="UP000051794">
    <property type="component" value="Unassembled WGS sequence"/>
</dbReference>
<dbReference type="SUPFAM" id="SSF53633">
    <property type="entry name" value="Carbamate kinase-like"/>
    <property type="match status" value="1"/>
</dbReference>
<accession>A0A0R1FZ80</accession>
<comment type="catalytic activity">
    <reaction evidence="9">
        <text>N-acetyl-L-glutamate + ATP = N-acetyl-L-glutamyl 5-phosphate + ADP</text>
        <dbReference type="Rhea" id="RHEA:14629"/>
        <dbReference type="ChEBI" id="CHEBI:30616"/>
        <dbReference type="ChEBI" id="CHEBI:44337"/>
        <dbReference type="ChEBI" id="CHEBI:57936"/>
        <dbReference type="ChEBI" id="CHEBI:456216"/>
        <dbReference type="EC" id="2.7.2.8"/>
    </reaction>
</comment>
<gene>
    <name evidence="11" type="ORF">FD43_GL001174</name>
</gene>
<dbReference type="EMBL" id="AZCK01000003">
    <property type="protein sequence ID" value="KRK24362.1"/>
    <property type="molecule type" value="Genomic_DNA"/>
</dbReference>
<dbReference type="Gene3D" id="3.40.1160.10">
    <property type="entry name" value="Acetylglutamate kinase-like"/>
    <property type="match status" value="1"/>
</dbReference>
<keyword evidence="7 11" id="KW-0418">Kinase</keyword>
<protein>
    <recommendedName>
        <fullName evidence="2">acetylglutamate kinase</fullName>
        <ecNumber evidence="2">2.7.2.8</ecNumber>
    </recommendedName>
</protein>
<dbReference type="InterPro" id="IPR036393">
    <property type="entry name" value="AceGlu_kinase-like_sf"/>
</dbReference>
<dbReference type="GO" id="GO:0003991">
    <property type="term" value="F:acetylglutamate kinase activity"/>
    <property type="evidence" value="ECO:0007669"/>
    <property type="project" value="UniProtKB-EC"/>
</dbReference>
<evidence type="ECO:0000256" key="1">
    <source>
        <dbReference type="ARBA" id="ARBA00004828"/>
    </source>
</evidence>
<evidence type="ECO:0000313" key="12">
    <source>
        <dbReference type="Proteomes" id="UP000051794"/>
    </source>
</evidence>
<keyword evidence="6" id="KW-0547">Nucleotide-binding</keyword>
<evidence type="ECO:0000256" key="7">
    <source>
        <dbReference type="ARBA" id="ARBA00022777"/>
    </source>
</evidence>
<name>A0A0R1FZ80_9LACO</name>
<dbReference type="EC" id="2.7.2.8" evidence="2"/>
<evidence type="ECO:0000313" key="11">
    <source>
        <dbReference type="EMBL" id="KRK24362.1"/>
    </source>
</evidence>
<dbReference type="RefSeq" id="WP_054449532.1">
    <property type="nucleotide sequence ID" value="NZ_AZCK01000003.1"/>
</dbReference>
<dbReference type="GeneID" id="66348235"/>
<dbReference type="PANTHER" id="PTHR23342">
    <property type="entry name" value="N-ACETYLGLUTAMATE SYNTHASE"/>
    <property type="match status" value="1"/>
</dbReference>
<evidence type="ECO:0000256" key="9">
    <source>
        <dbReference type="ARBA" id="ARBA00048141"/>
    </source>
</evidence>
<evidence type="ECO:0000256" key="4">
    <source>
        <dbReference type="ARBA" id="ARBA00022605"/>
    </source>
</evidence>
<dbReference type="GO" id="GO:0006526">
    <property type="term" value="P:L-arginine biosynthetic process"/>
    <property type="evidence" value="ECO:0007669"/>
    <property type="project" value="UniProtKB-KW"/>
</dbReference>
<dbReference type="PANTHER" id="PTHR23342:SF0">
    <property type="entry name" value="N-ACETYLGLUTAMATE SYNTHASE, MITOCHONDRIAL"/>
    <property type="match status" value="1"/>
</dbReference>
<evidence type="ECO:0000256" key="2">
    <source>
        <dbReference type="ARBA" id="ARBA00013065"/>
    </source>
</evidence>
<keyword evidence="3" id="KW-0055">Arginine biosynthesis</keyword>
<organism evidence="11 12">
    <name type="scientific">Apilactobacillus kunkeei DSM 12361 = ATCC 700308</name>
    <dbReference type="NCBI Taxonomy" id="1423768"/>
    <lineage>
        <taxon>Bacteria</taxon>
        <taxon>Bacillati</taxon>
        <taxon>Bacillota</taxon>
        <taxon>Bacilli</taxon>
        <taxon>Lactobacillales</taxon>
        <taxon>Lactobacillaceae</taxon>
        <taxon>Apilactobacillus</taxon>
    </lineage>
</organism>
<keyword evidence="5" id="KW-0808">Transferase</keyword>